<evidence type="ECO:0000313" key="2">
    <source>
        <dbReference type="EMBL" id="CAH1244003.1"/>
    </source>
</evidence>
<dbReference type="Proteomes" id="UP000838412">
    <property type="component" value="Chromosome 13"/>
</dbReference>
<name>A0A8J9YYL5_BRALA</name>
<protein>
    <submittedName>
        <fullName evidence="2">Hypp7193 protein</fullName>
    </submittedName>
</protein>
<evidence type="ECO:0000313" key="3">
    <source>
        <dbReference type="Proteomes" id="UP000838412"/>
    </source>
</evidence>
<evidence type="ECO:0000256" key="1">
    <source>
        <dbReference type="SAM" id="MobiDB-lite"/>
    </source>
</evidence>
<dbReference type="EMBL" id="OV696698">
    <property type="protein sequence ID" value="CAH1244003.1"/>
    <property type="molecule type" value="Genomic_DNA"/>
</dbReference>
<accession>A0A8J9YYL5</accession>
<keyword evidence="3" id="KW-1185">Reference proteome</keyword>
<feature type="compositionally biased region" description="Basic and acidic residues" evidence="1">
    <location>
        <begin position="1"/>
        <end position="11"/>
    </location>
</feature>
<feature type="compositionally biased region" description="Polar residues" evidence="1">
    <location>
        <begin position="33"/>
        <end position="42"/>
    </location>
</feature>
<reference evidence="2" key="1">
    <citation type="submission" date="2022-01" db="EMBL/GenBank/DDBJ databases">
        <authorList>
            <person name="Braso-Vives M."/>
        </authorList>
    </citation>
    <scope>NUCLEOTIDE SEQUENCE</scope>
</reference>
<proteinExistence type="predicted"/>
<sequence>MQRQASTERRAMPQNVTTPRRSGTKSESERQSRTASSKKSGMTTKKATVPPKKTLTRSVSSGANQSKTSYHNLF</sequence>
<feature type="compositionally biased region" description="Polar residues" evidence="1">
    <location>
        <begin position="57"/>
        <end position="74"/>
    </location>
</feature>
<dbReference type="AlphaFoldDB" id="A0A8J9YYL5"/>
<gene>
    <name evidence="2" type="primary">Hypp7193</name>
    <name evidence="2" type="ORF">BLAG_LOCUS6759</name>
</gene>
<feature type="region of interest" description="Disordered" evidence="1">
    <location>
        <begin position="1"/>
        <end position="74"/>
    </location>
</feature>
<feature type="compositionally biased region" description="Low complexity" evidence="1">
    <location>
        <begin position="43"/>
        <end position="53"/>
    </location>
</feature>
<organism evidence="2 3">
    <name type="scientific">Branchiostoma lanceolatum</name>
    <name type="common">Common lancelet</name>
    <name type="synonym">Amphioxus lanceolatum</name>
    <dbReference type="NCBI Taxonomy" id="7740"/>
    <lineage>
        <taxon>Eukaryota</taxon>
        <taxon>Metazoa</taxon>
        <taxon>Chordata</taxon>
        <taxon>Cephalochordata</taxon>
        <taxon>Leptocardii</taxon>
        <taxon>Amphioxiformes</taxon>
        <taxon>Branchiostomatidae</taxon>
        <taxon>Branchiostoma</taxon>
    </lineage>
</organism>